<organism evidence="1 2">
    <name type="scientific">Paraburkholderia phenazinium</name>
    <dbReference type="NCBI Taxonomy" id="60549"/>
    <lineage>
        <taxon>Bacteria</taxon>
        <taxon>Pseudomonadati</taxon>
        <taxon>Pseudomonadota</taxon>
        <taxon>Betaproteobacteria</taxon>
        <taxon>Burkholderiales</taxon>
        <taxon>Burkholderiaceae</taxon>
        <taxon>Paraburkholderia</taxon>
    </lineage>
</organism>
<dbReference type="EMBL" id="FSRU01000002">
    <property type="protein sequence ID" value="SIO60677.1"/>
    <property type="molecule type" value="Genomic_DNA"/>
</dbReference>
<reference evidence="1 2" key="1">
    <citation type="submission" date="2016-11" db="EMBL/GenBank/DDBJ databases">
        <authorList>
            <person name="Jaros S."/>
            <person name="Januszkiewicz K."/>
            <person name="Wedrychowicz H."/>
        </authorList>
    </citation>
    <scope>NUCLEOTIDE SEQUENCE [LARGE SCALE GENOMIC DNA]</scope>
    <source>
        <strain evidence="1 2">GAS95</strain>
    </source>
</reference>
<proteinExistence type="predicted"/>
<dbReference type="AlphaFoldDB" id="A0A1N6KWB8"/>
<evidence type="ECO:0000313" key="2">
    <source>
        <dbReference type="Proteomes" id="UP000185151"/>
    </source>
</evidence>
<sequence>MMQSTPKPTDMVRHLAVTYCDDVRLELHNKMSLIGIYQQNMIVPDFPSRVLRLCIVLQPFSPKTMPYKRVRLGVYRDGALFSEAHIDPPASSWEGKPEEFLAVMVPFIFENVEFADRTKFQVRAIFDDQDIVPGPSLVVEKGIPSPAG</sequence>
<name>A0A1N6KWB8_9BURK</name>
<dbReference type="Proteomes" id="UP000185151">
    <property type="component" value="Unassembled WGS sequence"/>
</dbReference>
<gene>
    <name evidence="1" type="ORF">SAMN05444165_4959</name>
</gene>
<evidence type="ECO:0000313" key="1">
    <source>
        <dbReference type="EMBL" id="SIO60677.1"/>
    </source>
</evidence>
<protein>
    <submittedName>
        <fullName evidence="1">Uncharacterized protein</fullName>
    </submittedName>
</protein>
<keyword evidence="2" id="KW-1185">Reference proteome</keyword>
<accession>A0A1N6KWB8</accession>